<dbReference type="InterPro" id="IPR015815">
    <property type="entry name" value="HIBADH-related"/>
</dbReference>
<protein>
    <submittedName>
        <fullName evidence="5">NAD(P)-dependent oxidoreductase</fullName>
    </submittedName>
</protein>
<dbReference type="InterPro" id="IPR029154">
    <property type="entry name" value="HIBADH-like_NADP-bd"/>
</dbReference>
<comment type="caution">
    <text evidence="5">The sequence shown here is derived from an EMBL/GenBank/DDBJ whole genome shotgun (WGS) entry which is preliminary data.</text>
</comment>
<organism evidence="5 6">
    <name type="scientific">Rhizobium bangladeshense</name>
    <dbReference type="NCBI Taxonomy" id="1138189"/>
    <lineage>
        <taxon>Bacteria</taxon>
        <taxon>Pseudomonadati</taxon>
        <taxon>Pseudomonadota</taxon>
        <taxon>Alphaproteobacteria</taxon>
        <taxon>Hyphomicrobiales</taxon>
        <taxon>Rhizobiaceae</taxon>
        <taxon>Rhizobium/Agrobacterium group</taxon>
        <taxon>Rhizobium</taxon>
    </lineage>
</organism>
<feature type="domain" description="3-hydroxyisobutyrate dehydrogenase-like NAD-binding" evidence="4">
    <location>
        <begin position="165"/>
        <end position="283"/>
    </location>
</feature>
<keyword evidence="6" id="KW-1185">Reference proteome</keyword>
<keyword evidence="2" id="KW-0520">NAD</keyword>
<dbReference type="PANTHER" id="PTHR43580:SF2">
    <property type="entry name" value="CYTOKINE-LIKE NUCLEAR FACTOR N-PAC"/>
    <property type="match status" value="1"/>
</dbReference>
<dbReference type="InterPro" id="IPR006115">
    <property type="entry name" value="6PGDH_NADP-bd"/>
</dbReference>
<dbReference type="Proteomes" id="UP000720124">
    <property type="component" value="Unassembled WGS sequence"/>
</dbReference>
<proteinExistence type="predicted"/>
<dbReference type="Pfam" id="PF14833">
    <property type="entry name" value="NAD_binding_11"/>
    <property type="match status" value="1"/>
</dbReference>
<dbReference type="PANTHER" id="PTHR43580">
    <property type="entry name" value="OXIDOREDUCTASE GLYR1-RELATED"/>
    <property type="match status" value="1"/>
</dbReference>
<reference evidence="5 6" key="1">
    <citation type="submission" date="2020-06" db="EMBL/GenBank/DDBJ databases">
        <title>Global-level population genomics: horizontal gene transfer, symbiosis and evolution in Rhizobia.</title>
        <authorList>
            <person name="Gai Y."/>
        </authorList>
    </citation>
    <scope>NUCLEOTIDE SEQUENCE [LARGE SCALE GENOMIC DNA]</scope>
    <source>
        <strain evidence="5 6">PLR6_1b</strain>
    </source>
</reference>
<dbReference type="Pfam" id="PF03446">
    <property type="entry name" value="NAD_binding_2"/>
    <property type="match status" value="1"/>
</dbReference>
<sequence>MTRKAIGVIGLGQMGLPIAMNLLEQGYQVWGYRRGNADDFAQAGGLLADSPRAIAGECDLILSCITDDAALRSVVSGPEGIASRDCTSKILVELSTLDLATKASERDQLRAKGGDMIDGAISGIPPMVKERTAVFYVSGGNESLALAMPVLSELSNRVVDFGAFGNGTKAKLTTNLLLALNLAATAEALSFGIKAGLPAESLIEALKDGAAGSLQFRVRAPMMASHGWDKRLAPTTMILKDIALINQLSAEMACPTPLLSEATAFYRNAVDEGYGDADAAAIFAPVAKSAGLY</sequence>
<dbReference type="InterPro" id="IPR013328">
    <property type="entry name" value="6PGD_dom2"/>
</dbReference>
<dbReference type="SUPFAM" id="SSF48179">
    <property type="entry name" value="6-phosphogluconate dehydrogenase C-terminal domain-like"/>
    <property type="match status" value="1"/>
</dbReference>
<name>A0ABS7LM17_9HYPH</name>
<keyword evidence="1" id="KW-0560">Oxidoreductase</keyword>
<dbReference type="Gene3D" id="3.40.50.720">
    <property type="entry name" value="NAD(P)-binding Rossmann-like Domain"/>
    <property type="match status" value="1"/>
</dbReference>
<dbReference type="InterPro" id="IPR036291">
    <property type="entry name" value="NAD(P)-bd_dom_sf"/>
</dbReference>
<dbReference type="PIRSF" id="PIRSF000103">
    <property type="entry name" value="HIBADH"/>
    <property type="match status" value="1"/>
</dbReference>
<feature type="domain" description="6-phosphogluconate dehydrogenase NADP-binding" evidence="3">
    <location>
        <begin position="6"/>
        <end position="159"/>
    </location>
</feature>
<dbReference type="EMBL" id="JABTXI010000008">
    <property type="protein sequence ID" value="MBY3592384.1"/>
    <property type="molecule type" value="Genomic_DNA"/>
</dbReference>
<evidence type="ECO:0000259" key="3">
    <source>
        <dbReference type="Pfam" id="PF03446"/>
    </source>
</evidence>
<gene>
    <name evidence="5" type="ORF">HJA87_21255</name>
</gene>
<evidence type="ECO:0000256" key="1">
    <source>
        <dbReference type="ARBA" id="ARBA00023002"/>
    </source>
</evidence>
<evidence type="ECO:0000259" key="4">
    <source>
        <dbReference type="Pfam" id="PF14833"/>
    </source>
</evidence>
<dbReference type="Gene3D" id="1.10.1040.10">
    <property type="entry name" value="N-(1-d-carboxylethyl)-l-norvaline Dehydrogenase, domain 2"/>
    <property type="match status" value="1"/>
</dbReference>
<accession>A0ABS7LM17</accession>
<dbReference type="SUPFAM" id="SSF51735">
    <property type="entry name" value="NAD(P)-binding Rossmann-fold domains"/>
    <property type="match status" value="1"/>
</dbReference>
<dbReference type="InterPro" id="IPR051265">
    <property type="entry name" value="HIBADH-related_NP60_sf"/>
</dbReference>
<dbReference type="InterPro" id="IPR008927">
    <property type="entry name" value="6-PGluconate_DH-like_C_sf"/>
</dbReference>
<evidence type="ECO:0000313" key="6">
    <source>
        <dbReference type="Proteomes" id="UP000720124"/>
    </source>
</evidence>
<evidence type="ECO:0000313" key="5">
    <source>
        <dbReference type="EMBL" id="MBY3592384.1"/>
    </source>
</evidence>
<dbReference type="RefSeq" id="WP_222012455.1">
    <property type="nucleotide sequence ID" value="NZ_JABTXI010000008.1"/>
</dbReference>
<evidence type="ECO:0000256" key="2">
    <source>
        <dbReference type="ARBA" id="ARBA00023027"/>
    </source>
</evidence>